<dbReference type="WBParaSite" id="MhA1_Contig2895.frz3.gene1">
    <property type="protein sequence ID" value="MhA1_Contig2895.frz3.gene1"/>
    <property type="gene ID" value="MhA1_Contig2895.frz3.gene1"/>
</dbReference>
<evidence type="ECO:0000313" key="2">
    <source>
        <dbReference type="Proteomes" id="UP000095281"/>
    </source>
</evidence>
<dbReference type="PANTHER" id="PTHR11559">
    <property type="entry name" value="CARBOXYLESTERASE"/>
    <property type="match status" value="1"/>
</dbReference>
<dbReference type="InterPro" id="IPR029058">
    <property type="entry name" value="AB_hydrolase_fold"/>
</dbReference>
<reference evidence="3" key="1">
    <citation type="submission" date="2016-11" db="UniProtKB">
        <authorList>
            <consortium name="WormBaseParasite"/>
        </authorList>
    </citation>
    <scope>IDENTIFICATION</scope>
</reference>
<dbReference type="Proteomes" id="UP000095281">
    <property type="component" value="Unplaced"/>
</dbReference>
<keyword evidence="2" id="KW-1185">Reference proteome</keyword>
<dbReference type="Pfam" id="PF00135">
    <property type="entry name" value="COesterase"/>
    <property type="match status" value="1"/>
</dbReference>
<dbReference type="InterPro" id="IPR050309">
    <property type="entry name" value="Type-B_Carboxylest/Lipase"/>
</dbReference>
<protein>
    <submittedName>
        <fullName evidence="3">COesterase domain-containing protein</fullName>
    </submittedName>
</protein>
<dbReference type="InterPro" id="IPR002018">
    <property type="entry name" value="CarbesteraseB"/>
</dbReference>
<name>A0A1I8BKH3_MELHA</name>
<organism evidence="2 3">
    <name type="scientific">Meloidogyne hapla</name>
    <name type="common">Root-knot nematode worm</name>
    <dbReference type="NCBI Taxonomy" id="6305"/>
    <lineage>
        <taxon>Eukaryota</taxon>
        <taxon>Metazoa</taxon>
        <taxon>Ecdysozoa</taxon>
        <taxon>Nematoda</taxon>
        <taxon>Chromadorea</taxon>
        <taxon>Rhabditida</taxon>
        <taxon>Tylenchina</taxon>
        <taxon>Tylenchomorpha</taxon>
        <taxon>Tylenchoidea</taxon>
        <taxon>Meloidogynidae</taxon>
        <taxon>Meloidogyninae</taxon>
        <taxon>Meloidogyne</taxon>
    </lineage>
</organism>
<dbReference type="Gene3D" id="3.40.50.1820">
    <property type="entry name" value="alpha/beta hydrolase"/>
    <property type="match status" value="1"/>
</dbReference>
<evidence type="ECO:0000313" key="3">
    <source>
        <dbReference type="WBParaSite" id="MhA1_Contig2895.frz3.gene1"/>
    </source>
</evidence>
<feature type="domain" description="Carboxylesterase type B" evidence="1">
    <location>
        <begin position="76"/>
        <end position="256"/>
    </location>
</feature>
<sequence>MSGSPLAAWALNERTVNETINLANTLGCSSKNISIKQCLTKINISDIWNAVDKIVSQFMGRNTTLDAYAIPWEESKDFDIHQFKDKIKRIVAKNEFFGEKLAKILGQEIIEFYLNNDPLIEFNRLENITTNYYYIQRYTLLLSDLQFTLSIMKDAQLKIKNGWPIYLYYNLHYNPEEFPKEVKIHQNFHTNDESYIFHNFPTNFTLNEDDFSVERFLTQSFVNFIKFGNPSIYEIKWHKATQKMPTRHMRIIGQPTLEKHFDLDLLARQEFFQKITNKYGHIWDLIRGGPKK</sequence>
<proteinExistence type="predicted"/>
<dbReference type="AlphaFoldDB" id="A0A1I8BKH3"/>
<accession>A0A1I8BKH3</accession>
<evidence type="ECO:0000259" key="1">
    <source>
        <dbReference type="Pfam" id="PF00135"/>
    </source>
</evidence>
<dbReference type="SUPFAM" id="SSF53474">
    <property type="entry name" value="alpha/beta-Hydrolases"/>
    <property type="match status" value="1"/>
</dbReference>